<name>A0AAU8GRZ9_9VIRU</name>
<evidence type="ECO:0000313" key="1">
    <source>
        <dbReference type="EMBL" id="XCH45162.1"/>
    </source>
</evidence>
<sequence>MFSLYAFQHLARYPTLSLHLLKTNAITLRIIETVFKHTAKLYLYHHITSNFR</sequence>
<protein>
    <submittedName>
        <fullName evidence="1">Uncharacterized protein</fullName>
    </submittedName>
</protein>
<dbReference type="EMBL" id="PP931174">
    <property type="protein sequence ID" value="XCH45162.1"/>
    <property type="molecule type" value="Genomic_DNA"/>
</dbReference>
<proteinExistence type="predicted"/>
<reference evidence="1" key="1">
    <citation type="submission" date="2024-06" db="EMBL/GenBank/DDBJ databases">
        <authorList>
            <person name="Ashkenazi R."/>
            <person name="Lipszyc R.R."/>
            <person name="Braunstein R."/>
            <person name="Yerushalmy O."/>
            <person name="Alkalay-Oren S."/>
            <person name="Coppenhagn-Glazer S."/>
            <person name="Hazan R."/>
        </authorList>
    </citation>
    <scope>NUCLEOTIDE SEQUENCE</scope>
</reference>
<organism evidence="1">
    <name type="scientific">Mammaliicoccus phage MSShimriz1</name>
    <dbReference type="NCBI Taxonomy" id="3230127"/>
    <lineage>
        <taxon>Viruses</taxon>
    </lineage>
</organism>
<accession>A0AAU8GRZ9</accession>